<name>A0A7R9QVX9_9ACAR</name>
<keyword evidence="3" id="KW-1185">Reference proteome</keyword>
<dbReference type="EMBL" id="CAJPVJ010020287">
    <property type="protein sequence ID" value="CAG2177597.1"/>
    <property type="molecule type" value="Genomic_DNA"/>
</dbReference>
<sequence>MNARIVPEVVTRESSLCLSFIAYHSVVYRRQRLRPLAPTLLAEPSPLQSNLLFGPIDGPLASIMFKFMRGKGGQAGADRVKLQKELLGLMAFLIIPVLWLMIMSWDYSLSAHEVVYFGFMEHRVSSFTLNSKLRPKSDKLCSLRRGLNS</sequence>
<reference evidence="2" key="1">
    <citation type="submission" date="2020-11" db="EMBL/GenBank/DDBJ databases">
        <authorList>
            <person name="Tran Van P."/>
        </authorList>
    </citation>
    <scope>NUCLEOTIDE SEQUENCE</scope>
</reference>
<keyword evidence="1" id="KW-0812">Transmembrane</keyword>
<proteinExistence type="predicted"/>
<dbReference type="AlphaFoldDB" id="A0A7R9QVX9"/>
<organism evidence="2">
    <name type="scientific">Oppiella nova</name>
    <dbReference type="NCBI Taxonomy" id="334625"/>
    <lineage>
        <taxon>Eukaryota</taxon>
        <taxon>Metazoa</taxon>
        <taxon>Ecdysozoa</taxon>
        <taxon>Arthropoda</taxon>
        <taxon>Chelicerata</taxon>
        <taxon>Arachnida</taxon>
        <taxon>Acari</taxon>
        <taxon>Acariformes</taxon>
        <taxon>Sarcoptiformes</taxon>
        <taxon>Oribatida</taxon>
        <taxon>Brachypylina</taxon>
        <taxon>Oppioidea</taxon>
        <taxon>Oppiidae</taxon>
        <taxon>Oppiella</taxon>
    </lineage>
</organism>
<accession>A0A7R9QVX9</accession>
<dbReference type="Proteomes" id="UP000728032">
    <property type="component" value="Unassembled WGS sequence"/>
</dbReference>
<dbReference type="EMBL" id="OC935112">
    <property type="protein sequence ID" value="CAD7660459.1"/>
    <property type="molecule type" value="Genomic_DNA"/>
</dbReference>
<protein>
    <submittedName>
        <fullName evidence="2">Uncharacterized protein</fullName>
    </submittedName>
</protein>
<feature type="transmembrane region" description="Helical" evidence="1">
    <location>
        <begin position="86"/>
        <end position="105"/>
    </location>
</feature>
<keyword evidence="1" id="KW-1133">Transmembrane helix</keyword>
<keyword evidence="1" id="KW-0472">Membrane</keyword>
<evidence type="ECO:0000313" key="2">
    <source>
        <dbReference type="EMBL" id="CAD7660459.1"/>
    </source>
</evidence>
<evidence type="ECO:0000256" key="1">
    <source>
        <dbReference type="SAM" id="Phobius"/>
    </source>
</evidence>
<evidence type="ECO:0000313" key="3">
    <source>
        <dbReference type="Proteomes" id="UP000728032"/>
    </source>
</evidence>
<gene>
    <name evidence="2" type="ORF">ONB1V03_LOCUS17027</name>
</gene>